<dbReference type="Proteomes" id="UP001367508">
    <property type="component" value="Unassembled WGS sequence"/>
</dbReference>
<protein>
    <recommendedName>
        <fullName evidence="4">Transmembrane protein</fullName>
    </recommendedName>
</protein>
<keyword evidence="1" id="KW-0472">Membrane</keyword>
<sequence length="118" mass="13259">MPHFSSFPTYNITSLHPSQSIFHCSNPSHNLFSPSLSLSLLPMMILASFTEQIYLCLAISMVVVLYVFLLALDSSWSNQGVFLLQRDCSFTLLTQSTLTLVDNLEEEGLNLGRKLMKL</sequence>
<evidence type="ECO:0000313" key="2">
    <source>
        <dbReference type="EMBL" id="KAK7325066.1"/>
    </source>
</evidence>
<keyword evidence="3" id="KW-1185">Reference proteome</keyword>
<dbReference type="EMBL" id="JAYMYQ010000006">
    <property type="protein sequence ID" value="KAK7325066.1"/>
    <property type="molecule type" value="Genomic_DNA"/>
</dbReference>
<feature type="transmembrane region" description="Helical" evidence="1">
    <location>
        <begin position="52"/>
        <end position="72"/>
    </location>
</feature>
<evidence type="ECO:0000256" key="1">
    <source>
        <dbReference type="SAM" id="Phobius"/>
    </source>
</evidence>
<name>A0AAN9KXE3_CANGL</name>
<organism evidence="2 3">
    <name type="scientific">Canavalia gladiata</name>
    <name type="common">Sword bean</name>
    <name type="synonym">Dolichos gladiatus</name>
    <dbReference type="NCBI Taxonomy" id="3824"/>
    <lineage>
        <taxon>Eukaryota</taxon>
        <taxon>Viridiplantae</taxon>
        <taxon>Streptophyta</taxon>
        <taxon>Embryophyta</taxon>
        <taxon>Tracheophyta</taxon>
        <taxon>Spermatophyta</taxon>
        <taxon>Magnoliopsida</taxon>
        <taxon>eudicotyledons</taxon>
        <taxon>Gunneridae</taxon>
        <taxon>Pentapetalae</taxon>
        <taxon>rosids</taxon>
        <taxon>fabids</taxon>
        <taxon>Fabales</taxon>
        <taxon>Fabaceae</taxon>
        <taxon>Papilionoideae</taxon>
        <taxon>50 kb inversion clade</taxon>
        <taxon>NPAAA clade</taxon>
        <taxon>indigoferoid/millettioid clade</taxon>
        <taxon>Phaseoleae</taxon>
        <taxon>Canavalia</taxon>
    </lineage>
</organism>
<reference evidence="2 3" key="1">
    <citation type="submission" date="2024-01" db="EMBL/GenBank/DDBJ databases">
        <title>The genomes of 5 underutilized Papilionoideae crops provide insights into root nodulation and disease resistanc.</title>
        <authorList>
            <person name="Jiang F."/>
        </authorList>
    </citation>
    <scope>NUCLEOTIDE SEQUENCE [LARGE SCALE GENOMIC DNA]</scope>
    <source>
        <strain evidence="2">LVBAO_FW01</strain>
        <tissue evidence="2">Leaves</tissue>
    </source>
</reference>
<keyword evidence="1" id="KW-1133">Transmembrane helix</keyword>
<evidence type="ECO:0008006" key="4">
    <source>
        <dbReference type="Google" id="ProtNLM"/>
    </source>
</evidence>
<comment type="caution">
    <text evidence="2">The sequence shown here is derived from an EMBL/GenBank/DDBJ whole genome shotgun (WGS) entry which is preliminary data.</text>
</comment>
<keyword evidence="1" id="KW-0812">Transmembrane</keyword>
<evidence type="ECO:0000313" key="3">
    <source>
        <dbReference type="Proteomes" id="UP001367508"/>
    </source>
</evidence>
<dbReference type="AlphaFoldDB" id="A0AAN9KXE3"/>
<accession>A0AAN9KXE3</accession>
<proteinExistence type="predicted"/>
<gene>
    <name evidence="2" type="ORF">VNO77_29124</name>
</gene>